<name>A0A6L6PV60_9BURK</name>
<dbReference type="RefSeq" id="WP_155437844.1">
    <property type="nucleotide sequence ID" value="NZ_WNLA01000002.1"/>
</dbReference>
<evidence type="ECO:0000313" key="3">
    <source>
        <dbReference type="Proteomes" id="UP000484015"/>
    </source>
</evidence>
<dbReference type="Proteomes" id="UP000484015">
    <property type="component" value="Unassembled WGS sequence"/>
</dbReference>
<comment type="caution">
    <text evidence="2">The sequence shown here is derived from an EMBL/GenBank/DDBJ whole genome shotgun (WGS) entry which is preliminary data.</text>
</comment>
<dbReference type="InterPro" id="IPR011990">
    <property type="entry name" value="TPR-like_helical_dom_sf"/>
</dbReference>
<feature type="signal peptide" evidence="1">
    <location>
        <begin position="1"/>
        <end position="21"/>
    </location>
</feature>
<dbReference type="AlphaFoldDB" id="A0A6L6PV60"/>
<proteinExistence type="predicted"/>
<dbReference type="EMBL" id="WNLA01000002">
    <property type="protein sequence ID" value="MTW01433.1"/>
    <property type="molecule type" value="Genomic_DNA"/>
</dbReference>
<feature type="chain" id="PRO_5026686560" description="Tetratricopeptide repeat protein" evidence="1">
    <location>
        <begin position="22"/>
        <end position="392"/>
    </location>
</feature>
<keyword evidence="1" id="KW-0732">Signal</keyword>
<reference evidence="2 3" key="1">
    <citation type="submission" date="2019-11" db="EMBL/GenBank/DDBJ databases">
        <title>Type strains purchased from KCTC, JCM and DSMZ.</title>
        <authorList>
            <person name="Lu H."/>
        </authorList>
    </citation>
    <scope>NUCLEOTIDE SEQUENCE [LARGE SCALE GENOMIC DNA]</scope>
    <source>
        <strain evidence="2 3">KCTC 42409</strain>
    </source>
</reference>
<dbReference type="Gene3D" id="1.25.40.10">
    <property type="entry name" value="Tetratricopeptide repeat domain"/>
    <property type="match status" value="1"/>
</dbReference>
<evidence type="ECO:0008006" key="4">
    <source>
        <dbReference type="Google" id="ProtNLM"/>
    </source>
</evidence>
<organism evidence="2 3">
    <name type="scientific">Pseudoduganella ginsengisoli</name>
    <dbReference type="NCBI Taxonomy" id="1462440"/>
    <lineage>
        <taxon>Bacteria</taxon>
        <taxon>Pseudomonadati</taxon>
        <taxon>Pseudomonadota</taxon>
        <taxon>Betaproteobacteria</taxon>
        <taxon>Burkholderiales</taxon>
        <taxon>Oxalobacteraceae</taxon>
        <taxon>Telluria group</taxon>
        <taxon>Pseudoduganella</taxon>
    </lineage>
</organism>
<dbReference type="SUPFAM" id="SSF48452">
    <property type="entry name" value="TPR-like"/>
    <property type="match status" value="1"/>
</dbReference>
<evidence type="ECO:0000256" key="1">
    <source>
        <dbReference type="SAM" id="SignalP"/>
    </source>
</evidence>
<keyword evidence="3" id="KW-1185">Reference proteome</keyword>
<evidence type="ECO:0000313" key="2">
    <source>
        <dbReference type="EMBL" id="MTW01433.1"/>
    </source>
</evidence>
<protein>
    <recommendedName>
        <fullName evidence="4">Tetratricopeptide repeat protein</fullName>
    </recommendedName>
</protein>
<gene>
    <name evidence="2" type="ORF">GM668_04955</name>
</gene>
<accession>A0A6L6PV60</accession>
<dbReference type="OrthoDB" id="9777400at2"/>
<sequence>MNLSTLLLALPLAAAALPAIAAPYTPATGEEIIATLPRRADPRVQALNTLRSQLSANPRNVALAAQLAQQHIALGRALADPRHYGHAQAALAPWWHDTAPPAAIRLLRATLLQSSHHYQQALADLDAIVRTDKSNAQAWLTRATVLAVTGDHAQATASCAHLAALADDLATAACLAGAATSAAGIAASERLLDIALARGANVPADEMAWAQTVSAELAQRRGNAGAADLRYRAALATAPGDTYCLAAYADFLLAQRHAAQALALAAPHVRTDALLLRHALALKQLGQTQRLRADITELSARFDAAQRRGDRVHQREQAIFTLHLLNNPQQALVLAQENWTIQKEAADARIVLQAAQAAHNPAAAEPVLQWLVRTGFESKELQALASQLRKTT</sequence>